<dbReference type="EMBL" id="LT553800">
    <property type="protein sequence ID" value="SAM02312.1"/>
    <property type="molecule type" value="Genomic_DNA"/>
</dbReference>
<evidence type="ECO:0000313" key="3">
    <source>
        <dbReference type="Proteomes" id="UP000078561"/>
    </source>
</evidence>
<organism evidence="2">
    <name type="scientific">Absidia glauca</name>
    <name type="common">Pin mould</name>
    <dbReference type="NCBI Taxonomy" id="4829"/>
    <lineage>
        <taxon>Eukaryota</taxon>
        <taxon>Fungi</taxon>
        <taxon>Fungi incertae sedis</taxon>
        <taxon>Mucoromycota</taxon>
        <taxon>Mucoromycotina</taxon>
        <taxon>Mucoromycetes</taxon>
        <taxon>Mucorales</taxon>
        <taxon>Cunninghamellaceae</taxon>
        <taxon>Absidia</taxon>
    </lineage>
</organism>
<dbReference type="AlphaFoldDB" id="A0A168PFU2"/>
<evidence type="ECO:0000313" key="2">
    <source>
        <dbReference type="EMBL" id="SAM02312.1"/>
    </source>
</evidence>
<proteinExistence type="predicted"/>
<gene>
    <name evidence="2" type="primary">ABSGL_08091.1 scaffold 9578</name>
</gene>
<dbReference type="Proteomes" id="UP000078561">
    <property type="component" value="Unassembled WGS sequence"/>
</dbReference>
<accession>A0A168PFU2</accession>
<reference evidence="2" key="1">
    <citation type="submission" date="2016-04" db="EMBL/GenBank/DDBJ databases">
        <authorList>
            <person name="Evans L.H."/>
            <person name="Alamgir A."/>
            <person name="Owens N."/>
            <person name="Weber N.D."/>
            <person name="Virtaneva K."/>
            <person name="Barbian K."/>
            <person name="Babar A."/>
            <person name="Rosenke K."/>
        </authorList>
    </citation>
    <scope>NUCLEOTIDE SEQUENCE [LARGE SCALE GENOMIC DNA]</scope>
    <source>
        <strain evidence="2">CBS 101.48</strain>
    </source>
</reference>
<protein>
    <submittedName>
        <fullName evidence="2">Uncharacterized protein</fullName>
    </submittedName>
</protein>
<feature type="region of interest" description="Disordered" evidence="1">
    <location>
        <begin position="70"/>
        <end position="101"/>
    </location>
</feature>
<dbReference type="InParanoid" id="A0A168PFU2"/>
<keyword evidence="3" id="KW-1185">Reference proteome</keyword>
<dbReference type="OrthoDB" id="2276207at2759"/>
<evidence type="ECO:0000256" key="1">
    <source>
        <dbReference type="SAM" id="MobiDB-lite"/>
    </source>
</evidence>
<sequence length="126" mass="13606">MTHSNVLTLGQACCLVLDLVPTNENRLRAKETLANIGLTTIYMRELGPLEPFALAKSKVDRNPFLYHAFPPTPPGSPKISAISDGDYDPEDVESVNSDSSAETTINYTPTAIVTMATTPVPTCLQL</sequence>
<name>A0A168PFU2_ABSGL</name>